<organism evidence="13 14">
    <name type="scientific">Sporolactobacillus putidus</name>
    <dbReference type="NCBI Taxonomy" id="492735"/>
    <lineage>
        <taxon>Bacteria</taxon>
        <taxon>Bacillati</taxon>
        <taxon>Bacillota</taxon>
        <taxon>Bacilli</taxon>
        <taxon>Bacillales</taxon>
        <taxon>Sporolactobacillaceae</taxon>
        <taxon>Sporolactobacillus</taxon>
    </lineage>
</organism>
<keyword evidence="4" id="KW-0479">Metal-binding</keyword>
<evidence type="ECO:0000256" key="1">
    <source>
        <dbReference type="ARBA" id="ARBA00001946"/>
    </source>
</evidence>
<evidence type="ECO:0000256" key="4">
    <source>
        <dbReference type="ARBA" id="ARBA00022723"/>
    </source>
</evidence>
<comment type="catalytic activity">
    <reaction evidence="12">
        <text>D-fructose + ATP = D-fructose 6-phosphate + ADP + H(+)</text>
        <dbReference type="Rhea" id="RHEA:16125"/>
        <dbReference type="ChEBI" id="CHEBI:15378"/>
        <dbReference type="ChEBI" id="CHEBI:30616"/>
        <dbReference type="ChEBI" id="CHEBI:37721"/>
        <dbReference type="ChEBI" id="CHEBI:61527"/>
        <dbReference type="ChEBI" id="CHEBI:456216"/>
        <dbReference type="EC" id="2.7.1.4"/>
    </reaction>
</comment>
<dbReference type="PANTHER" id="PTHR42742">
    <property type="entry name" value="TRANSCRIPTIONAL REPRESSOR MPRA"/>
    <property type="match status" value="1"/>
</dbReference>
<evidence type="ECO:0000256" key="12">
    <source>
        <dbReference type="ARBA" id="ARBA00048451"/>
    </source>
</evidence>
<evidence type="ECO:0000256" key="3">
    <source>
        <dbReference type="ARBA" id="ARBA00022679"/>
    </source>
</evidence>
<comment type="cofactor">
    <cofactor evidence="1">
        <name>Mg(2+)</name>
        <dbReference type="ChEBI" id="CHEBI:18420"/>
    </cofactor>
</comment>
<dbReference type="PROSITE" id="PS01125">
    <property type="entry name" value="ROK"/>
    <property type="match status" value="1"/>
</dbReference>
<keyword evidence="10" id="KW-0119">Carbohydrate metabolism</keyword>
<dbReference type="GO" id="GO:0005524">
    <property type="term" value="F:ATP binding"/>
    <property type="evidence" value="ECO:0007669"/>
    <property type="project" value="UniProtKB-KW"/>
</dbReference>
<dbReference type="GO" id="GO:0008865">
    <property type="term" value="F:fructokinase activity"/>
    <property type="evidence" value="ECO:0007669"/>
    <property type="project" value="UniProtKB-EC"/>
</dbReference>
<keyword evidence="8" id="KW-0067">ATP-binding</keyword>
<proteinExistence type="inferred from homology"/>
<evidence type="ECO:0000313" key="14">
    <source>
        <dbReference type="Proteomes" id="UP000654670"/>
    </source>
</evidence>
<evidence type="ECO:0000313" key="13">
    <source>
        <dbReference type="EMBL" id="GGL59636.1"/>
    </source>
</evidence>
<dbReference type="EMBL" id="BMOK01000011">
    <property type="protein sequence ID" value="GGL59636.1"/>
    <property type="molecule type" value="Genomic_DNA"/>
</dbReference>
<sequence length="302" mass="33131">MDAMIMYFGGIEAGGTKFVCAIGDENGKIYARERVATEEPDVTIPKVIQFFRNFKVESLGIGSFGPVDLNKESKTYGRITSTPKLAWANYPLVQTMEEALHVPVGFSTDVNGAALGELYRGAATGLDGCLYITVGTGIGAGLVSKHQLLQGLSHPEMGHVLLRRHPEDKFEGICPYHQDCLEGLASGPALEARWGKPASELKNDQKVWKIEAEYLAQALMQYILIVSPKRIIMGGGVMKQEQLFPMIRARLKELLAGYLDFPELKERMDDYVVPPALGDNAGITGALILARQALEREHVSRP</sequence>
<dbReference type="InterPro" id="IPR049874">
    <property type="entry name" value="ROK_cs"/>
</dbReference>
<keyword evidence="5" id="KW-0547">Nucleotide-binding</keyword>
<evidence type="ECO:0000256" key="6">
    <source>
        <dbReference type="ARBA" id="ARBA00022777"/>
    </source>
</evidence>
<keyword evidence="3" id="KW-0808">Transferase</keyword>
<reference evidence="13" key="2">
    <citation type="submission" date="2020-09" db="EMBL/GenBank/DDBJ databases">
        <authorList>
            <person name="Sun Q."/>
            <person name="Ohkuma M."/>
        </authorList>
    </citation>
    <scope>NUCLEOTIDE SEQUENCE</scope>
    <source>
        <strain evidence="13">JCM 15325</strain>
    </source>
</reference>
<dbReference type="FunFam" id="3.30.420.40:FF:000153">
    <property type="entry name" value="Putative fructokinase"/>
    <property type="match status" value="1"/>
</dbReference>
<gene>
    <name evidence="13" type="primary">gmuE</name>
    <name evidence="13" type="ORF">GCM10007968_24490</name>
</gene>
<dbReference type="CDD" id="cd24067">
    <property type="entry name" value="ASKHA_NBD_ROK_BsFRK-like"/>
    <property type="match status" value="1"/>
</dbReference>
<keyword evidence="14" id="KW-1185">Reference proteome</keyword>
<keyword evidence="9" id="KW-0460">Magnesium</keyword>
<evidence type="ECO:0000256" key="11">
    <source>
        <dbReference type="ARBA" id="ARBA00038887"/>
    </source>
</evidence>
<dbReference type="Proteomes" id="UP000654670">
    <property type="component" value="Unassembled WGS sequence"/>
</dbReference>
<dbReference type="Pfam" id="PF00480">
    <property type="entry name" value="ROK"/>
    <property type="match status" value="1"/>
</dbReference>
<evidence type="ECO:0000256" key="8">
    <source>
        <dbReference type="ARBA" id="ARBA00022840"/>
    </source>
</evidence>
<dbReference type="Gene3D" id="3.30.420.40">
    <property type="match status" value="2"/>
</dbReference>
<dbReference type="PANTHER" id="PTHR42742:SF3">
    <property type="entry name" value="FRUCTOKINASE"/>
    <property type="match status" value="1"/>
</dbReference>
<evidence type="ECO:0000256" key="9">
    <source>
        <dbReference type="ARBA" id="ARBA00022842"/>
    </source>
</evidence>
<dbReference type="GO" id="GO:0046872">
    <property type="term" value="F:metal ion binding"/>
    <property type="evidence" value="ECO:0007669"/>
    <property type="project" value="UniProtKB-KW"/>
</dbReference>
<name>A0A917W1Z2_9BACL</name>
<dbReference type="AlphaFoldDB" id="A0A917W1Z2"/>
<evidence type="ECO:0000256" key="10">
    <source>
        <dbReference type="ARBA" id="ARBA00023277"/>
    </source>
</evidence>
<dbReference type="FunFam" id="3.30.420.40:FF:000136">
    <property type="entry name" value="Putative fructokinase"/>
    <property type="match status" value="1"/>
</dbReference>
<evidence type="ECO:0000256" key="7">
    <source>
        <dbReference type="ARBA" id="ARBA00022833"/>
    </source>
</evidence>
<dbReference type="InterPro" id="IPR043129">
    <property type="entry name" value="ATPase_NBD"/>
</dbReference>
<dbReference type="InterPro" id="IPR051804">
    <property type="entry name" value="Carb_Metab_Reg_Kinase/Isom"/>
</dbReference>
<comment type="caution">
    <text evidence="13">The sequence shown here is derived from an EMBL/GenBank/DDBJ whole genome shotgun (WGS) entry which is preliminary data.</text>
</comment>
<evidence type="ECO:0000256" key="2">
    <source>
        <dbReference type="ARBA" id="ARBA00006479"/>
    </source>
</evidence>
<evidence type="ECO:0000256" key="5">
    <source>
        <dbReference type="ARBA" id="ARBA00022741"/>
    </source>
</evidence>
<dbReference type="SUPFAM" id="SSF53067">
    <property type="entry name" value="Actin-like ATPase domain"/>
    <property type="match status" value="1"/>
</dbReference>
<accession>A0A917W1Z2</accession>
<comment type="similarity">
    <text evidence="2">Belongs to the ROK (NagC/XylR) family.</text>
</comment>
<dbReference type="EC" id="2.7.1.4" evidence="11"/>
<reference evidence="13" key="1">
    <citation type="journal article" date="2014" name="Int. J. Syst. Evol. Microbiol.">
        <title>Complete genome sequence of Corynebacterium casei LMG S-19264T (=DSM 44701T), isolated from a smear-ripened cheese.</title>
        <authorList>
            <consortium name="US DOE Joint Genome Institute (JGI-PGF)"/>
            <person name="Walter F."/>
            <person name="Albersmeier A."/>
            <person name="Kalinowski J."/>
            <person name="Ruckert C."/>
        </authorList>
    </citation>
    <scope>NUCLEOTIDE SEQUENCE</scope>
    <source>
        <strain evidence="13">JCM 15325</strain>
    </source>
</reference>
<protein>
    <recommendedName>
        <fullName evidence="11">fructokinase</fullName>
        <ecNumber evidence="11">2.7.1.4</ecNumber>
    </recommendedName>
</protein>
<dbReference type="InterPro" id="IPR000600">
    <property type="entry name" value="ROK"/>
</dbReference>
<keyword evidence="6" id="KW-0418">Kinase</keyword>
<keyword evidence="7" id="KW-0862">Zinc</keyword>